<name>A0ABR5C2P0_9TREE</name>
<dbReference type="PANTHER" id="PTHR18934:SF83">
    <property type="entry name" value="PRE-MRNA-SPLICING FACTOR ATP-DEPENDENT RNA HELICASE DHX16"/>
    <property type="match status" value="1"/>
</dbReference>
<dbReference type="GO" id="GO:0004386">
    <property type="term" value="F:helicase activity"/>
    <property type="evidence" value="ECO:0007669"/>
    <property type="project" value="UniProtKB-KW"/>
</dbReference>
<keyword evidence="3" id="KW-0547">Nucleotide-binding</keyword>
<dbReference type="SUPFAM" id="SSF52540">
    <property type="entry name" value="P-loop containing nucleoside triphosphate hydrolases"/>
    <property type="match status" value="1"/>
</dbReference>
<evidence type="ECO:0000256" key="7">
    <source>
        <dbReference type="ARBA" id="ARBA00047984"/>
    </source>
</evidence>
<evidence type="ECO:0000256" key="4">
    <source>
        <dbReference type="ARBA" id="ARBA00022801"/>
    </source>
</evidence>
<keyword evidence="5" id="KW-0067">ATP-binding</keyword>
<dbReference type="Pfam" id="PF04408">
    <property type="entry name" value="WHD_HA2"/>
    <property type="match status" value="1"/>
</dbReference>
<dbReference type="InterPro" id="IPR002464">
    <property type="entry name" value="DNA/RNA_helicase_DEAH_CS"/>
</dbReference>
<feature type="domain" description="Helicase ATP-binding" evidence="9">
    <location>
        <begin position="441"/>
        <end position="605"/>
    </location>
</feature>
<proteinExistence type="predicted"/>
<dbReference type="Pfam" id="PF00271">
    <property type="entry name" value="Helicase_C"/>
    <property type="match status" value="1"/>
</dbReference>
<dbReference type="Proteomes" id="UP000054272">
    <property type="component" value="Unassembled WGS sequence"/>
</dbReference>
<dbReference type="Pfam" id="PF00270">
    <property type="entry name" value="DEAD"/>
    <property type="match status" value="1"/>
</dbReference>
<evidence type="ECO:0000259" key="9">
    <source>
        <dbReference type="PROSITE" id="PS51192"/>
    </source>
</evidence>
<evidence type="ECO:0000256" key="6">
    <source>
        <dbReference type="ARBA" id="ARBA00023187"/>
    </source>
</evidence>
<feature type="compositionally biased region" description="Acidic residues" evidence="8">
    <location>
        <begin position="138"/>
        <end position="147"/>
    </location>
</feature>
<dbReference type="SMART" id="SM00490">
    <property type="entry name" value="HELICc"/>
    <property type="match status" value="1"/>
</dbReference>
<dbReference type="InterPro" id="IPR011545">
    <property type="entry name" value="DEAD/DEAH_box_helicase_dom"/>
</dbReference>
<feature type="domain" description="Helicase C-terminal" evidence="10">
    <location>
        <begin position="630"/>
        <end position="803"/>
    </location>
</feature>
<dbReference type="SMART" id="SM00847">
    <property type="entry name" value="HA2"/>
    <property type="match status" value="1"/>
</dbReference>
<feature type="region of interest" description="Disordered" evidence="8">
    <location>
        <begin position="89"/>
        <end position="216"/>
    </location>
</feature>
<dbReference type="InterPro" id="IPR011709">
    <property type="entry name" value="DEAD-box_helicase_OB_fold"/>
</dbReference>
<dbReference type="Pfam" id="PF07717">
    <property type="entry name" value="OB_NTP_bind"/>
    <property type="match status" value="1"/>
</dbReference>
<dbReference type="PROSITE" id="PS00690">
    <property type="entry name" value="DEAH_ATP_HELICASE"/>
    <property type="match status" value="1"/>
</dbReference>
<dbReference type="InterPro" id="IPR048333">
    <property type="entry name" value="HA2_WH"/>
</dbReference>
<dbReference type="PROSITE" id="PS51192">
    <property type="entry name" value="HELICASE_ATP_BIND_1"/>
    <property type="match status" value="1"/>
</dbReference>
<feature type="compositionally biased region" description="Basic and acidic residues" evidence="8">
    <location>
        <begin position="183"/>
        <end position="216"/>
    </location>
</feature>
<evidence type="ECO:0000313" key="12">
    <source>
        <dbReference type="Proteomes" id="UP000054272"/>
    </source>
</evidence>
<reference evidence="11 12" key="1">
    <citation type="submission" date="2015-01" db="EMBL/GenBank/DDBJ databases">
        <title>The Genome Sequence of Cryptococcus gattii EJB2.</title>
        <authorList>
            <consortium name="The Broad Institute Genomics Platform"/>
            <person name="Cuomo C."/>
            <person name="Litvintseva A."/>
            <person name="Chen Y."/>
            <person name="Heitman J."/>
            <person name="Sun S."/>
            <person name="Springer D."/>
            <person name="Dromer F."/>
            <person name="Young S."/>
            <person name="Zeng Q."/>
            <person name="Gargeya S."/>
            <person name="Abouelleil A."/>
            <person name="Alvarado L."/>
            <person name="Chapman S.B."/>
            <person name="Gainer-Dewar J."/>
            <person name="Goldberg J."/>
            <person name="Griggs A."/>
            <person name="Gujja S."/>
            <person name="Hansen M."/>
            <person name="Howarth C."/>
            <person name="Imamovic A."/>
            <person name="Larimer J."/>
            <person name="Murphy C."/>
            <person name="Naylor J."/>
            <person name="Pearson M."/>
            <person name="Priest M."/>
            <person name="Roberts A."/>
            <person name="Saif S."/>
            <person name="Shea T."/>
            <person name="Sykes S."/>
            <person name="Wortman J."/>
            <person name="Nusbaum C."/>
            <person name="Birren B."/>
        </authorList>
    </citation>
    <scope>NUCLEOTIDE SEQUENCE [LARGE SCALE GENOMIC DNA]</scope>
    <source>
        <strain evidence="11 12">EJB2</strain>
    </source>
</reference>
<evidence type="ECO:0000256" key="3">
    <source>
        <dbReference type="ARBA" id="ARBA00022741"/>
    </source>
</evidence>
<dbReference type="EC" id="3.6.4.13" evidence="1"/>
<dbReference type="Gene3D" id="3.40.50.300">
    <property type="entry name" value="P-loop containing nucleotide triphosphate hydrolases"/>
    <property type="match status" value="2"/>
</dbReference>
<keyword evidence="12" id="KW-1185">Reference proteome</keyword>
<keyword evidence="4" id="KW-0378">Hydrolase</keyword>
<organism evidence="11 12">
    <name type="scientific">Cryptococcus gattii EJB2</name>
    <dbReference type="NCBI Taxonomy" id="1296103"/>
    <lineage>
        <taxon>Eukaryota</taxon>
        <taxon>Fungi</taxon>
        <taxon>Dikarya</taxon>
        <taxon>Basidiomycota</taxon>
        <taxon>Agaricomycotina</taxon>
        <taxon>Tremellomycetes</taxon>
        <taxon>Tremellales</taxon>
        <taxon>Cryptococcaceae</taxon>
        <taxon>Cryptococcus</taxon>
        <taxon>Cryptococcus gattii species complex</taxon>
    </lineage>
</organism>
<dbReference type="InterPro" id="IPR027417">
    <property type="entry name" value="P-loop_NTPase"/>
</dbReference>
<evidence type="ECO:0000256" key="8">
    <source>
        <dbReference type="SAM" id="MobiDB-lite"/>
    </source>
</evidence>
<sequence>MDLKNFISDNVVRILGSSDSATVDYVQSLAMSSKTPGDLYNSLLSTGMASTPETQAFAAQVHSLVPRKTKTKAPKADKAASSQRFALLMDDADAESSGSRKEKKKKKKEKEKEGSKGGERDVVGVKKARHARTRDTEGNWDSDEEDQETKRARTRSPLVPDGGDDQAELLPLGQQPEETEEERLERERLEDLRERDEFAERMKEKDRDRTKRVVEDRSSKALGGIEATRRANLMDDPAAREAAIADLRNRSRQEYLSKRELQQLDLLKMEVEDEKILFRNQKMSRKEERELERKKELIRLMEERKKIDDGTNGYMLPDDYITEQGRLDQKKKKDALYKRYEESKPVEGQFVTDVDQWEAAQQERTDLTTGALDKEILVEDYEYVFDESQEIKFLKEGKMDGTLTAEAQALLDQVNKLEKNAQSIQDTRKSLPIYEFRDELLEAVAEHQVLIVVAETGSGKTTQLPQYLYEAGYCKNGMKVGCTQPRRVAAMSVAARVAEEMGVRLGQEVGYSIRFEDMTSDKTVLKYMTDGMLLREFLTDPELSTYSALVIDEAHERTLSTDILFGLVKDIARFRPDLRLLISSATLNAQKFADFFDQAPIFDVPGRRFPVDMFYTQQPEANYMHAAVTTILQIHTTQPKGDILLFLTGQDEIEAAEESLKETMYALGDKVPELIIAPIYANLPSEMQSKIFEPTPEGARKVVLATNIAETSITIDGVVYVIDPGFVKQNNYNPKTGMSSLVVEPISRASAQQRAGRAGRVGPGKAFRLYTKWAFKNELLQDTIPEIQRTNLSMVVLMLKSLGINDVLNFDFLDKPPADTIIRSFELLYALGALNHKGELTRLGRRMAEFPVDPMLSKAIINSENYKCTHEVLTIISMLQESGSLLYRPKDKRVHADKAHKNFIKPGGDHFTLLNIFEQWAESNYSQQFCYENFVQFKSLCRVRDIRDQLAQLCDRVEVVIESTPNDVVPVQKAITAGYFYNTARIDRGGGYRTTKNNHSVYLHPSSCLIGMQPPPRFILYYELVLTSKEYMRQCMPIEGSWLSELAPHYFNKSEIDQLMGSASKVKMPKRIEQPKVGPVNS</sequence>
<dbReference type="PANTHER" id="PTHR18934">
    <property type="entry name" value="ATP-DEPENDENT RNA HELICASE"/>
    <property type="match status" value="1"/>
</dbReference>
<feature type="compositionally biased region" description="Basic and acidic residues" evidence="8">
    <location>
        <begin position="110"/>
        <end position="124"/>
    </location>
</feature>
<dbReference type="CDD" id="cd18791">
    <property type="entry name" value="SF2_C_RHA"/>
    <property type="match status" value="1"/>
</dbReference>
<keyword evidence="6" id="KW-0508">mRNA splicing</keyword>
<comment type="catalytic activity">
    <reaction evidence="7">
        <text>ATP + H2O = ADP + phosphate + H(+)</text>
        <dbReference type="Rhea" id="RHEA:13065"/>
        <dbReference type="ChEBI" id="CHEBI:15377"/>
        <dbReference type="ChEBI" id="CHEBI:15378"/>
        <dbReference type="ChEBI" id="CHEBI:30616"/>
        <dbReference type="ChEBI" id="CHEBI:43474"/>
        <dbReference type="ChEBI" id="CHEBI:456216"/>
        <dbReference type="EC" id="3.6.4.13"/>
    </reaction>
</comment>
<dbReference type="Pfam" id="PF21010">
    <property type="entry name" value="HA2_C"/>
    <property type="match status" value="1"/>
</dbReference>
<evidence type="ECO:0000256" key="2">
    <source>
        <dbReference type="ARBA" id="ARBA00022664"/>
    </source>
</evidence>
<evidence type="ECO:0000259" key="10">
    <source>
        <dbReference type="PROSITE" id="PS51194"/>
    </source>
</evidence>
<keyword evidence="2" id="KW-0507">mRNA processing</keyword>
<evidence type="ECO:0000256" key="1">
    <source>
        <dbReference type="ARBA" id="ARBA00012552"/>
    </source>
</evidence>
<evidence type="ECO:0000256" key="5">
    <source>
        <dbReference type="ARBA" id="ARBA00022840"/>
    </source>
</evidence>
<protein>
    <recommendedName>
        <fullName evidence="1">RNA helicase</fullName>
        <ecNumber evidence="1">3.6.4.13</ecNumber>
    </recommendedName>
</protein>
<dbReference type="InterPro" id="IPR014001">
    <property type="entry name" value="Helicase_ATP-bd"/>
</dbReference>
<dbReference type="PROSITE" id="PS51194">
    <property type="entry name" value="HELICASE_CTER"/>
    <property type="match status" value="1"/>
</dbReference>
<dbReference type="EMBL" id="KN848576">
    <property type="protein sequence ID" value="KIR82131.1"/>
    <property type="molecule type" value="Genomic_DNA"/>
</dbReference>
<keyword evidence="11" id="KW-0347">Helicase</keyword>
<accession>A0ABR5C2P0</accession>
<dbReference type="Gene3D" id="1.20.120.1080">
    <property type="match status" value="1"/>
</dbReference>
<dbReference type="SMART" id="SM00487">
    <property type="entry name" value="DEXDc"/>
    <property type="match status" value="1"/>
</dbReference>
<gene>
    <name evidence="11" type="ORF">I306_00775</name>
</gene>
<dbReference type="InterPro" id="IPR007502">
    <property type="entry name" value="Helicase-assoc_dom"/>
</dbReference>
<evidence type="ECO:0000313" key="11">
    <source>
        <dbReference type="EMBL" id="KIR82131.1"/>
    </source>
</evidence>
<dbReference type="InterPro" id="IPR001650">
    <property type="entry name" value="Helicase_C-like"/>
</dbReference>